<evidence type="ECO:0000313" key="2">
    <source>
        <dbReference type="EMBL" id="KYC38258.1"/>
    </source>
</evidence>
<dbReference type="Proteomes" id="UP000076925">
    <property type="component" value="Unassembled WGS sequence"/>
</dbReference>
<dbReference type="AlphaFoldDB" id="A0A139X0N9"/>
<evidence type="ECO:0000313" key="3">
    <source>
        <dbReference type="Proteomes" id="UP000076925"/>
    </source>
</evidence>
<comment type="caution">
    <text evidence="2">The sequence shown here is derived from an EMBL/GenBank/DDBJ whole genome shotgun (WGS) entry which is preliminary data.</text>
</comment>
<evidence type="ECO:0000259" key="1">
    <source>
        <dbReference type="Pfam" id="PF13470"/>
    </source>
</evidence>
<accession>A0A139X0N9</accession>
<keyword evidence="3" id="KW-1185">Reference proteome</keyword>
<reference evidence="2 3" key="1">
    <citation type="journal article" date="2013" name="Genome Biol. Evol.">
        <title>Genomes of Stigonematalean cyanobacteria (subsection V) and the evolution of oxygenic photosynthesis from prokaryotes to plastids.</title>
        <authorList>
            <person name="Dagan T."/>
            <person name="Roettger M."/>
            <person name="Stucken K."/>
            <person name="Landan G."/>
            <person name="Koch R."/>
            <person name="Major P."/>
            <person name="Gould S.B."/>
            <person name="Goremykin V.V."/>
            <person name="Rippka R."/>
            <person name="Tandeau de Marsac N."/>
            <person name="Gugger M."/>
            <person name="Lockhart P.J."/>
            <person name="Allen J.F."/>
            <person name="Brune I."/>
            <person name="Maus I."/>
            <person name="Puhler A."/>
            <person name="Martin W.F."/>
        </authorList>
    </citation>
    <scope>NUCLEOTIDE SEQUENCE [LARGE SCALE GENOMIC DNA]</scope>
    <source>
        <strain evidence="2 3">PCC 7110</strain>
    </source>
</reference>
<dbReference type="InterPro" id="IPR002716">
    <property type="entry name" value="PIN_dom"/>
</dbReference>
<proteinExistence type="predicted"/>
<dbReference type="Pfam" id="PF13470">
    <property type="entry name" value="PIN_3"/>
    <property type="match status" value="1"/>
</dbReference>
<sequence length="76" mass="8204">MGPHLTLGGTGVVMLRDGEDAHVLEAAIAGRAKVLVTGNFKDFISNNDTQVIEMGRYAIHSTPTHTLHIAHPEKMN</sequence>
<name>A0A139X0N9_9CYAN</name>
<dbReference type="RefSeq" id="WP_017749748.1">
    <property type="nucleotide sequence ID" value="NZ_KQ976354.1"/>
</dbReference>
<gene>
    <name evidence="2" type="ORF">WA1_38630</name>
</gene>
<protein>
    <recommendedName>
        <fullName evidence="1">PIN domain-containing protein</fullName>
    </recommendedName>
</protein>
<feature type="domain" description="PIN" evidence="1">
    <location>
        <begin position="12"/>
        <end position="41"/>
    </location>
</feature>
<organism evidence="2 3">
    <name type="scientific">Scytonema hofmannii PCC 7110</name>
    <dbReference type="NCBI Taxonomy" id="128403"/>
    <lineage>
        <taxon>Bacteria</taxon>
        <taxon>Bacillati</taxon>
        <taxon>Cyanobacteriota</taxon>
        <taxon>Cyanophyceae</taxon>
        <taxon>Nostocales</taxon>
        <taxon>Scytonemataceae</taxon>
        <taxon>Scytonema</taxon>
    </lineage>
</organism>
<dbReference type="EMBL" id="ANNX02000042">
    <property type="protein sequence ID" value="KYC38258.1"/>
    <property type="molecule type" value="Genomic_DNA"/>
</dbReference>